<keyword evidence="2" id="KW-0862">Zinc</keyword>
<feature type="non-terminal residue" evidence="9">
    <location>
        <position position="1"/>
    </location>
</feature>
<dbReference type="InterPro" id="IPR001138">
    <property type="entry name" value="Zn2Cys6_DnaBD"/>
</dbReference>
<dbReference type="PANTHER" id="PTHR36206">
    <property type="entry name" value="ASPERCRYPTIN BIOSYNTHESIS CLUSTER-SPECIFIC TRANSCRIPTION REGULATOR ATNN-RELATED"/>
    <property type="match status" value="1"/>
</dbReference>
<dbReference type="GO" id="GO:0003677">
    <property type="term" value="F:DNA binding"/>
    <property type="evidence" value="ECO:0007669"/>
    <property type="project" value="UniProtKB-KW"/>
</dbReference>
<accession>A0A2T4GWH3</accession>
<proteinExistence type="predicted"/>
<dbReference type="Proteomes" id="UP000241587">
    <property type="component" value="Unassembled WGS sequence"/>
</dbReference>
<evidence type="ECO:0000256" key="6">
    <source>
        <dbReference type="ARBA" id="ARBA00023242"/>
    </source>
</evidence>
<evidence type="ECO:0000256" key="5">
    <source>
        <dbReference type="ARBA" id="ARBA00023163"/>
    </source>
</evidence>
<dbReference type="OMA" id="NIGPSLC"/>
<evidence type="ECO:0000256" key="7">
    <source>
        <dbReference type="SAM" id="MobiDB-lite"/>
    </source>
</evidence>
<dbReference type="AlphaFoldDB" id="A0A2T4GWH3"/>
<evidence type="ECO:0000256" key="4">
    <source>
        <dbReference type="ARBA" id="ARBA00023125"/>
    </source>
</evidence>
<dbReference type="InterPro" id="IPR036864">
    <property type="entry name" value="Zn2-C6_fun-type_DNA-bd_sf"/>
</dbReference>
<evidence type="ECO:0000313" key="9">
    <source>
        <dbReference type="EMBL" id="PTD07900.1"/>
    </source>
</evidence>
<keyword evidence="10" id="KW-1185">Reference proteome</keyword>
<name>A0A2T4GWH3_FUSCU</name>
<feature type="domain" description="Zn(2)-C6 fungal-type" evidence="8">
    <location>
        <begin position="24"/>
        <end position="61"/>
    </location>
</feature>
<feature type="region of interest" description="Disordered" evidence="7">
    <location>
        <begin position="56"/>
        <end position="79"/>
    </location>
</feature>
<evidence type="ECO:0000256" key="2">
    <source>
        <dbReference type="ARBA" id="ARBA00022833"/>
    </source>
</evidence>
<dbReference type="GO" id="GO:0008270">
    <property type="term" value="F:zinc ion binding"/>
    <property type="evidence" value="ECO:0007669"/>
    <property type="project" value="InterPro"/>
</dbReference>
<dbReference type="InterPro" id="IPR052360">
    <property type="entry name" value="Transcr_Regulatory_Proteins"/>
</dbReference>
<dbReference type="GO" id="GO:0000981">
    <property type="term" value="F:DNA-binding transcription factor activity, RNA polymerase II-specific"/>
    <property type="evidence" value="ECO:0007669"/>
    <property type="project" value="InterPro"/>
</dbReference>
<keyword evidence="6" id="KW-0539">Nucleus</keyword>
<evidence type="ECO:0000259" key="8">
    <source>
        <dbReference type="Pfam" id="PF00172"/>
    </source>
</evidence>
<reference evidence="9 10" key="1">
    <citation type="submission" date="2018-02" db="EMBL/GenBank/DDBJ databases">
        <title>Fusarium culmorum secondary metabolites in fungal-bacterial-plant interactions.</title>
        <authorList>
            <person name="Schmidt R."/>
        </authorList>
    </citation>
    <scope>NUCLEOTIDE SEQUENCE [LARGE SCALE GENOMIC DNA]</scope>
    <source>
        <strain evidence="9 10">PV</strain>
    </source>
</reference>
<dbReference type="PANTHER" id="PTHR36206:SF12">
    <property type="entry name" value="ASPERCRYPTIN BIOSYNTHESIS CLUSTER-SPECIFIC TRANSCRIPTION REGULATOR ATNN-RELATED"/>
    <property type="match status" value="1"/>
</dbReference>
<feature type="non-terminal residue" evidence="9">
    <location>
        <position position="526"/>
    </location>
</feature>
<sequence>SGRIIKVDESTRSQSQIWLHYLQVCNPSRIRHLKCDETKPECLRCVKDKRTCDGYEAPKRYKPRKKKKHQDDAPVVRQTQTSSRLLVPAGSPGTFGPPIELDLFHHFRTCTITELTSSLNATSIWHTYVLPLSHEFESIKSAIGALGGAHKAFKLQTQTDSLTQSLAQSYELASIKQYNSAIQIMKQYMESPERNLQVVLTCCLIFICIESLYGRYMNVTRHLEAAFSLLNHDHISNYGAGTGTLSAQKDLEKFMENIGPSLCGLTSDLFFFMGDSQSSKLVSELQKWLHRQDPIYLKEPGAPFFSVQAAASWRAQMETMNEAAMYTECPLCSSMGYPCGKDATVCSRFEHGLDTASFLRYWSARYSASNLTFDPSKASASDLSRFKVLELEETTWRARFKLNSIKGDLEAPDCMEILKKAESIIELSKGETGHIFNFQANLIPPIAYVIISCQDEKIQWEGVRLLRSLGRREGVWDSKKVAEIYANMITAKANKLLSWDDIPPDVPQLTELLSSLKLVTLPESQQ</sequence>
<evidence type="ECO:0000256" key="3">
    <source>
        <dbReference type="ARBA" id="ARBA00023015"/>
    </source>
</evidence>
<dbReference type="Pfam" id="PF11951">
    <property type="entry name" value="Fungal_trans_2"/>
    <property type="match status" value="1"/>
</dbReference>
<dbReference type="InterPro" id="IPR021858">
    <property type="entry name" value="Fun_TF"/>
</dbReference>
<comment type="caution">
    <text evidence="9">The sequence shown here is derived from an EMBL/GenBank/DDBJ whole genome shotgun (WGS) entry which is preliminary data.</text>
</comment>
<dbReference type="EMBL" id="PVEM01000006">
    <property type="protein sequence ID" value="PTD07900.1"/>
    <property type="molecule type" value="Genomic_DNA"/>
</dbReference>
<dbReference type="OrthoDB" id="2593732at2759"/>
<protein>
    <recommendedName>
        <fullName evidence="8">Zn(2)-C6 fungal-type domain-containing protein</fullName>
    </recommendedName>
</protein>
<evidence type="ECO:0000256" key="1">
    <source>
        <dbReference type="ARBA" id="ARBA00022723"/>
    </source>
</evidence>
<keyword evidence="1" id="KW-0479">Metal-binding</keyword>
<dbReference type="SUPFAM" id="SSF57701">
    <property type="entry name" value="Zn2/Cys6 DNA-binding domain"/>
    <property type="match status" value="1"/>
</dbReference>
<dbReference type="Gene3D" id="4.10.240.10">
    <property type="entry name" value="Zn(2)-C6 fungal-type DNA-binding domain"/>
    <property type="match status" value="1"/>
</dbReference>
<organism evidence="9 10">
    <name type="scientific">Fusarium culmorum</name>
    <dbReference type="NCBI Taxonomy" id="5516"/>
    <lineage>
        <taxon>Eukaryota</taxon>
        <taxon>Fungi</taxon>
        <taxon>Dikarya</taxon>
        <taxon>Ascomycota</taxon>
        <taxon>Pezizomycotina</taxon>
        <taxon>Sordariomycetes</taxon>
        <taxon>Hypocreomycetidae</taxon>
        <taxon>Hypocreales</taxon>
        <taxon>Nectriaceae</taxon>
        <taxon>Fusarium</taxon>
    </lineage>
</organism>
<keyword evidence="5" id="KW-0804">Transcription</keyword>
<keyword evidence="4" id="KW-0238">DNA-binding</keyword>
<dbReference type="Pfam" id="PF00172">
    <property type="entry name" value="Zn_clus"/>
    <property type="match status" value="1"/>
</dbReference>
<dbReference type="CDD" id="cd00067">
    <property type="entry name" value="GAL4"/>
    <property type="match status" value="1"/>
</dbReference>
<evidence type="ECO:0000313" key="10">
    <source>
        <dbReference type="Proteomes" id="UP000241587"/>
    </source>
</evidence>
<gene>
    <name evidence="9" type="ORF">FCULG_00006392</name>
</gene>
<keyword evidence="3" id="KW-0805">Transcription regulation</keyword>